<dbReference type="InterPro" id="IPR047538">
    <property type="entry name" value="KH-I_ASCC1"/>
</dbReference>
<dbReference type="GO" id="GO:0006307">
    <property type="term" value="P:DNA alkylation repair"/>
    <property type="evidence" value="ECO:0007669"/>
    <property type="project" value="InterPro"/>
</dbReference>
<reference evidence="9 10" key="1">
    <citation type="journal article" date="2018" name="Nat. Ecol. Evol.">
        <title>Genomic signatures of mitonuclear coevolution across populations of Tigriopus californicus.</title>
        <authorList>
            <person name="Barreto F.S."/>
            <person name="Watson E.T."/>
            <person name="Lima T.G."/>
            <person name="Willett C.S."/>
            <person name="Edmands S."/>
            <person name="Li W."/>
            <person name="Burton R.S."/>
        </authorList>
    </citation>
    <scope>NUCLEOTIDE SEQUENCE [LARGE SCALE GENOMIC DNA]</scope>
    <source>
        <strain evidence="9 10">San Diego</strain>
    </source>
</reference>
<protein>
    <submittedName>
        <fullName evidence="9">Uncharacterized protein</fullName>
    </submittedName>
</protein>
<dbReference type="Pfam" id="PF06325">
    <property type="entry name" value="PrmA"/>
    <property type="match status" value="1"/>
</dbReference>
<feature type="repeat" description="ANK" evidence="4">
    <location>
        <begin position="1249"/>
        <end position="1281"/>
    </location>
</feature>
<evidence type="ECO:0000259" key="7">
    <source>
        <dbReference type="SMART" id="SM00020"/>
    </source>
</evidence>
<sequence length="1304" mass="145462">MNPPVPLDIAEEAAELVRQGRLSSALGLYDQLPTLSLDLREARENVIQGLISKWHFLMLNDHSRHRAYQSALHAVISGLDPDLKLIDIGTGTGILTLMALKAGANRVTAVEHEPFLSDLARRVFQANEVEHRVDLEVLMSTDLAPRPPMDRFDVLVTETFDAGLLGEGIFRTLDHAWTHLLKPGTSQVIPRGATLVGVLIQRLDEEFEHFAWSRKKVEPYDSGYIRHDLECDRIRTLSEPFQITKVNFQDPQYIRKCLNSESIASIDVIASKEGVGNEIAVWFDLDMTDNQSLSSNPERQDGCWQQALFTLPNPIPVSAGHKLKVTFSIGDPLTLVSVEHTKLTSKTQIELKLTHPDSKTSPLENILSDTATGSVHVLDCGSNPRNSLDLLLRYPKLRVQFLINAQSNEQGTDILDIIAKIVKQNSISPKRVRCLDFDKHLAHLKPRYDAVIVDCVTKSGQINSKSLLQADILSQKLKPNLSMSDRLIPSMMVIEVLLVTSEFLTRSTFVEHDEHGFRIKEFINKYWTSHFQDISLATMETCMQILGQVTFEIGFFMDILRPPLLWIDGICYRQYGLNRETTSGHGGDTADVFDEDDSNFNLDEDFNNPEADSLLLETLDNGKFKYSGHLPSVFFPYIIGKKAATKKRLEMETNTKITIPRQGQEGNVTVIGPEKRGVTRAWNRILIIAESSRSKQDFTHFISLPLTHPELKASFVELKRDILRECSDARGIDESLFQAPEMLHLTIGVMALMDAQERQNAIDLLEDCKETIYAPIYGNNPIDLEIKGLEIMNDDPSDVNVLYAKVGSGLEKLQQLADKLVDCFIDAGLMSRKYDQVKIHMTIMNSSYRSNDHVEFMDKNQDSSRDQQSFDARPIMKKYGDNFFAHVKVNEIHLSQLRSERRTSDNYYMPSVVIPLVYEVCGLNLRVRGFSGPRVVSTSDGDTGPPGSWPWMISAGSVGRDGSWMHQCGGTLVSPKYVLTAAHCAFNDDAYYDVAIWELDEDVPFTTFHSPICLPGAPSSQVNKYDGYQVTVLVSSFPAVRDHLFDGAERGNLSLVRNAIEEGFSPNVFDPSSSLTPLMIACDNEHLGIVEYLIRHGADVNAHPQCYPCGAHTPLSRAAKTGNVAIVRTLIKAGANLTYQDADLRTALTTACDNERIECVQYLLNEGADIDHTTYFGTTCISAAISQNSTDMVELLIKRGASNIDRDLALINAVTSGNLRILQQIIGTGLFGDSVTGNSRYIDEPTNSVGNNALVIAIQAGRLDMVKFLIESGSKLDQSFKNYPMAFARSMWQPNMVGTKSSNF</sequence>
<dbReference type="GO" id="GO:0005634">
    <property type="term" value="C:nucleus"/>
    <property type="evidence" value="ECO:0007669"/>
    <property type="project" value="TreeGrafter"/>
</dbReference>
<keyword evidence="2 6" id="KW-0808">Transferase</keyword>
<dbReference type="GO" id="GO:0032259">
    <property type="term" value="P:methylation"/>
    <property type="evidence" value="ECO:0007669"/>
    <property type="project" value="UniProtKB-KW"/>
</dbReference>
<dbReference type="Gene3D" id="2.40.10.10">
    <property type="entry name" value="Trypsin-like serine proteases"/>
    <property type="match status" value="1"/>
</dbReference>
<feature type="repeat" description="ANK" evidence="4">
    <location>
        <begin position="1073"/>
        <end position="1105"/>
    </location>
</feature>
<dbReference type="InterPro" id="IPR009003">
    <property type="entry name" value="Peptidase_S1_PA"/>
</dbReference>
<dbReference type="InterPro" id="IPR002110">
    <property type="entry name" value="Ankyrin_rpt"/>
</dbReference>
<name>A0A553NZL2_TIGCA</name>
<keyword evidence="3 6" id="KW-0949">S-adenosyl-L-methionine</keyword>
<evidence type="ECO:0000256" key="4">
    <source>
        <dbReference type="PROSITE-ProRule" id="PRU00023"/>
    </source>
</evidence>
<dbReference type="Pfam" id="PF00089">
    <property type="entry name" value="Trypsin"/>
    <property type="match status" value="1"/>
</dbReference>
<evidence type="ECO:0000313" key="9">
    <source>
        <dbReference type="EMBL" id="TRY70879.1"/>
    </source>
</evidence>
<feature type="domain" description="K Homology" evidence="8">
    <location>
        <begin position="622"/>
        <end position="690"/>
    </location>
</feature>
<evidence type="ECO:0000256" key="1">
    <source>
        <dbReference type="ARBA" id="ARBA00022603"/>
    </source>
</evidence>
<accession>A0A553NZL2</accession>
<evidence type="ECO:0000256" key="3">
    <source>
        <dbReference type="ARBA" id="ARBA00022691"/>
    </source>
</evidence>
<evidence type="ECO:0000256" key="6">
    <source>
        <dbReference type="PROSITE-ProRule" id="PRU01015"/>
    </source>
</evidence>
<dbReference type="Pfam" id="PF12796">
    <property type="entry name" value="Ank_2"/>
    <property type="match status" value="2"/>
</dbReference>
<dbReference type="InterPro" id="IPR036612">
    <property type="entry name" value="KH_dom_type_1_sf"/>
</dbReference>
<dbReference type="Gene3D" id="3.90.1140.10">
    <property type="entry name" value="Cyclic phosphodiesterase"/>
    <property type="match status" value="1"/>
</dbReference>
<dbReference type="Pfam" id="PF00023">
    <property type="entry name" value="Ank"/>
    <property type="match status" value="1"/>
</dbReference>
<evidence type="ECO:0000313" key="10">
    <source>
        <dbReference type="Proteomes" id="UP000318571"/>
    </source>
</evidence>
<dbReference type="InterPro" id="IPR018114">
    <property type="entry name" value="TRYPSIN_HIS"/>
</dbReference>
<dbReference type="PROSITE" id="PS51678">
    <property type="entry name" value="SAM_MT_PRMT"/>
    <property type="match status" value="1"/>
</dbReference>
<dbReference type="PROSITE" id="PS50088">
    <property type="entry name" value="ANK_REPEAT"/>
    <property type="match status" value="4"/>
</dbReference>
<dbReference type="InterPro" id="IPR009097">
    <property type="entry name" value="Cyclic_Pdiesterase"/>
</dbReference>
<dbReference type="EMBL" id="VCGU01000009">
    <property type="protein sequence ID" value="TRY70879.1"/>
    <property type="molecule type" value="Genomic_DNA"/>
</dbReference>
<dbReference type="GO" id="GO:0006355">
    <property type="term" value="P:regulation of DNA-templated transcription"/>
    <property type="evidence" value="ECO:0007669"/>
    <property type="project" value="TreeGrafter"/>
</dbReference>
<dbReference type="InterPro" id="IPR055135">
    <property type="entry name" value="PRMT_dom"/>
</dbReference>
<dbReference type="GO" id="GO:0003723">
    <property type="term" value="F:RNA binding"/>
    <property type="evidence" value="ECO:0007669"/>
    <property type="project" value="UniProtKB-UniRule"/>
</dbReference>
<dbReference type="GO" id="GO:0004252">
    <property type="term" value="F:serine-type endopeptidase activity"/>
    <property type="evidence" value="ECO:0007669"/>
    <property type="project" value="InterPro"/>
</dbReference>
<keyword evidence="1 6" id="KW-0489">Methyltransferase</keyword>
<dbReference type="Pfam" id="PF22528">
    <property type="entry name" value="PRMT_C"/>
    <property type="match status" value="1"/>
</dbReference>
<dbReference type="Gene3D" id="2.70.160.11">
    <property type="entry name" value="Hnrnp arginine n-methyltransferase1"/>
    <property type="match status" value="1"/>
</dbReference>
<dbReference type="Pfam" id="PF10469">
    <property type="entry name" value="AKAP7_NLS"/>
    <property type="match status" value="1"/>
</dbReference>
<dbReference type="SUPFAM" id="SSF55144">
    <property type="entry name" value="LigT-like"/>
    <property type="match status" value="1"/>
</dbReference>
<dbReference type="InterPro" id="IPR029063">
    <property type="entry name" value="SAM-dependent_MTases_sf"/>
</dbReference>
<evidence type="ECO:0000256" key="5">
    <source>
        <dbReference type="PROSITE-ProRule" id="PRU00117"/>
    </source>
</evidence>
<dbReference type="InterPro" id="IPR036770">
    <property type="entry name" value="Ankyrin_rpt-contain_sf"/>
</dbReference>
<dbReference type="Gene3D" id="3.30.1370.10">
    <property type="entry name" value="K Homology domain, type 1"/>
    <property type="match status" value="1"/>
</dbReference>
<dbReference type="GO" id="GO:0006508">
    <property type="term" value="P:proteolysis"/>
    <property type="evidence" value="ECO:0007669"/>
    <property type="project" value="InterPro"/>
</dbReference>
<dbReference type="SMART" id="SM00322">
    <property type="entry name" value="KH"/>
    <property type="match status" value="1"/>
</dbReference>
<dbReference type="PROSITE" id="PS50297">
    <property type="entry name" value="ANK_REP_REGION"/>
    <property type="match status" value="4"/>
</dbReference>
<dbReference type="PROSITE" id="PS50084">
    <property type="entry name" value="KH_TYPE_1"/>
    <property type="match status" value="1"/>
</dbReference>
<dbReference type="SUPFAM" id="SSF53335">
    <property type="entry name" value="S-adenosyl-L-methionine-dependent methyltransferases"/>
    <property type="match status" value="1"/>
</dbReference>
<organism evidence="9 10">
    <name type="scientific">Tigriopus californicus</name>
    <name type="common">Marine copepod</name>
    <dbReference type="NCBI Taxonomy" id="6832"/>
    <lineage>
        <taxon>Eukaryota</taxon>
        <taxon>Metazoa</taxon>
        <taxon>Ecdysozoa</taxon>
        <taxon>Arthropoda</taxon>
        <taxon>Crustacea</taxon>
        <taxon>Multicrustacea</taxon>
        <taxon>Hexanauplia</taxon>
        <taxon>Copepoda</taxon>
        <taxon>Harpacticoida</taxon>
        <taxon>Harpacticidae</taxon>
        <taxon>Tigriopus</taxon>
    </lineage>
</organism>
<dbReference type="PROSITE" id="PS00134">
    <property type="entry name" value="TRYPSIN_HIS"/>
    <property type="match status" value="1"/>
</dbReference>
<dbReference type="Proteomes" id="UP000318571">
    <property type="component" value="Chromosome 9"/>
</dbReference>
<feature type="repeat" description="ANK" evidence="4">
    <location>
        <begin position="1143"/>
        <end position="1175"/>
    </location>
</feature>
<dbReference type="PANTHER" id="PTHR13360">
    <property type="entry name" value="ACTIVATING SIGNAL COINTEGRATOR 1 COMPLEX SUBUNIT 1"/>
    <property type="match status" value="1"/>
</dbReference>
<dbReference type="STRING" id="6832.A0A553NZL2"/>
<evidence type="ECO:0000259" key="8">
    <source>
        <dbReference type="SMART" id="SM00322"/>
    </source>
</evidence>
<keyword evidence="5" id="KW-0694">RNA-binding</keyword>
<dbReference type="InterPro" id="IPR019510">
    <property type="entry name" value="AKAP7-like_phosphoesterase"/>
</dbReference>
<dbReference type="CDD" id="cd22419">
    <property type="entry name" value="KH-I_ASCC1"/>
    <property type="match status" value="1"/>
</dbReference>
<comment type="caution">
    <text evidence="9">The sequence shown here is derived from an EMBL/GenBank/DDBJ whole genome shotgun (WGS) entry which is preliminary data.</text>
</comment>
<dbReference type="SMART" id="SM00020">
    <property type="entry name" value="Tryp_SPc"/>
    <property type="match status" value="1"/>
</dbReference>
<dbReference type="SUPFAM" id="SSF48403">
    <property type="entry name" value="Ankyrin repeat"/>
    <property type="match status" value="1"/>
</dbReference>
<dbReference type="Gene3D" id="3.40.50.150">
    <property type="entry name" value="Vaccinia Virus protein VP39"/>
    <property type="match status" value="1"/>
</dbReference>
<dbReference type="InterPro" id="IPR009210">
    <property type="entry name" value="ASCC1"/>
</dbReference>
<dbReference type="InterPro" id="IPR001254">
    <property type="entry name" value="Trypsin_dom"/>
</dbReference>
<keyword evidence="4" id="KW-0040">ANK repeat</keyword>
<evidence type="ECO:0000256" key="2">
    <source>
        <dbReference type="ARBA" id="ARBA00022679"/>
    </source>
</evidence>
<feature type="domain" description="Peptidase S1" evidence="7">
    <location>
        <begin position="934"/>
        <end position="1131"/>
    </location>
</feature>
<dbReference type="Pfam" id="PF00013">
    <property type="entry name" value="KH_1"/>
    <property type="match status" value="1"/>
</dbReference>
<dbReference type="PANTHER" id="PTHR13360:SF1">
    <property type="entry name" value="ACTIVATING SIGNAL COINTEGRATOR 1 COMPLEX SUBUNIT 1"/>
    <property type="match status" value="1"/>
</dbReference>
<dbReference type="SUPFAM" id="SSF50494">
    <property type="entry name" value="Trypsin-like serine proteases"/>
    <property type="match status" value="1"/>
</dbReference>
<dbReference type="Gene3D" id="1.25.40.20">
    <property type="entry name" value="Ankyrin repeat-containing domain"/>
    <property type="match status" value="1"/>
</dbReference>
<dbReference type="InterPro" id="IPR004088">
    <property type="entry name" value="KH_dom_type_1"/>
</dbReference>
<dbReference type="GO" id="GO:0016274">
    <property type="term" value="F:protein-arginine N-methyltransferase activity"/>
    <property type="evidence" value="ECO:0007669"/>
    <property type="project" value="InterPro"/>
</dbReference>
<dbReference type="InterPro" id="IPR004087">
    <property type="entry name" value="KH_dom"/>
</dbReference>
<proteinExistence type="predicted"/>
<gene>
    <name evidence="9" type="ORF">TCAL_02791</name>
</gene>
<dbReference type="SMART" id="SM00248">
    <property type="entry name" value="ANK"/>
    <property type="match status" value="6"/>
</dbReference>
<dbReference type="InterPro" id="IPR025799">
    <property type="entry name" value="Arg_MeTrfase"/>
</dbReference>
<keyword evidence="10" id="KW-1185">Reference proteome</keyword>
<feature type="repeat" description="ANK" evidence="4">
    <location>
        <begin position="1110"/>
        <end position="1142"/>
    </location>
</feature>
<dbReference type="InterPro" id="IPR043504">
    <property type="entry name" value="Peptidase_S1_PA_chymotrypsin"/>
</dbReference>
<dbReference type="CDD" id="cd02440">
    <property type="entry name" value="AdoMet_MTases"/>
    <property type="match status" value="1"/>
</dbReference>
<dbReference type="SUPFAM" id="SSF54791">
    <property type="entry name" value="Eukaryotic type KH-domain (KH-domain type I)"/>
    <property type="match status" value="1"/>
</dbReference>